<dbReference type="GO" id="GO:0030288">
    <property type="term" value="C:outer membrane-bounded periplasmic space"/>
    <property type="evidence" value="ECO:0007669"/>
    <property type="project" value="TreeGrafter"/>
</dbReference>
<proteinExistence type="predicted"/>
<dbReference type="AlphaFoldDB" id="A0A2K8SJ46"/>
<organism evidence="2 3">
    <name type="scientific">Nostoc flagelliforme CCNUN1</name>
    <dbReference type="NCBI Taxonomy" id="2038116"/>
    <lineage>
        <taxon>Bacteria</taxon>
        <taxon>Bacillati</taxon>
        <taxon>Cyanobacteriota</taxon>
        <taxon>Cyanophyceae</taxon>
        <taxon>Nostocales</taxon>
        <taxon>Nostocaceae</taxon>
        <taxon>Nostoc</taxon>
    </lineage>
</organism>
<accession>A0A2K8SJ46</accession>
<dbReference type="InterPro" id="IPR008629">
    <property type="entry name" value="GUN4-like"/>
</dbReference>
<gene>
    <name evidence="2" type="ORF">COO91_01342</name>
</gene>
<dbReference type="CDD" id="cd16383">
    <property type="entry name" value="GUN4"/>
    <property type="match status" value="1"/>
</dbReference>
<dbReference type="Gene3D" id="1.25.40.620">
    <property type="match status" value="1"/>
</dbReference>
<dbReference type="PANTHER" id="PTHR34800">
    <property type="entry name" value="TETRAPYRROLE-BINDING PROTEIN, CHLOROPLASTIC"/>
    <property type="match status" value="1"/>
</dbReference>
<protein>
    <submittedName>
        <fullName evidence="2">Serine/threonine protein kinase</fullName>
    </submittedName>
</protein>
<feature type="domain" description="GUN4-like" evidence="1">
    <location>
        <begin position="10"/>
        <end position="97"/>
    </location>
</feature>
<dbReference type="GO" id="GO:0046906">
    <property type="term" value="F:tetrapyrrole binding"/>
    <property type="evidence" value="ECO:0007669"/>
    <property type="project" value="TreeGrafter"/>
</dbReference>
<evidence type="ECO:0000313" key="3">
    <source>
        <dbReference type="Proteomes" id="UP000232003"/>
    </source>
</evidence>
<dbReference type="Pfam" id="PF05419">
    <property type="entry name" value="GUN4"/>
    <property type="match status" value="1"/>
</dbReference>
<name>A0A2K8SJ46_9NOSO</name>
<dbReference type="Proteomes" id="UP000232003">
    <property type="component" value="Chromosome"/>
</dbReference>
<dbReference type="Gene3D" id="1.10.10.1770">
    <property type="entry name" value="Gun4-like"/>
    <property type="match status" value="1"/>
</dbReference>
<dbReference type="OrthoDB" id="7915178at2"/>
<evidence type="ECO:0000259" key="1">
    <source>
        <dbReference type="Pfam" id="PF05419"/>
    </source>
</evidence>
<dbReference type="GO" id="GO:0004674">
    <property type="term" value="F:protein serine/threonine kinase activity"/>
    <property type="evidence" value="ECO:0007669"/>
    <property type="project" value="UniProtKB-KW"/>
</dbReference>
<keyword evidence="3" id="KW-1185">Reference proteome</keyword>
<dbReference type="InterPro" id="IPR037215">
    <property type="entry name" value="GUN4-like_sf"/>
</dbReference>
<sequence length="152" mass="17243">MLQVLRRTYGEKIRLDEFLNFPCSDLRTIDRLWMKYSDGQFGFSVQKRIYESIDGKLDGKFDSDARGNFGKRVRWFPAMRYETLSFNLTAPEGHLPFQVFCGFGASFWELIAGVSSIGARLEKCAGFVDPAGSIKAHAEQCPIAWVDKALSK</sequence>
<keyword evidence="2" id="KW-0808">Transferase</keyword>
<reference evidence="2 3" key="1">
    <citation type="submission" date="2017-11" db="EMBL/GenBank/DDBJ databases">
        <title>Complete genome of a free-living desiccation-tolerant cyanobacterium and its photosynthetic adaptation to extreme terrestrial habitat.</title>
        <authorList>
            <person name="Shang J."/>
        </authorList>
    </citation>
    <scope>NUCLEOTIDE SEQUENCE [LARGE SCALE GENOMIC DNA]</scope>
    <source>
        <strain evidence="2 3">CCNUN1</strain>
    </source>
</reference>
<keyword evidence="2" id="KW-0418">Kinase</keyword>
<dbReference type="KEGG" id="nfl:COO91_01342"/>
<dbReference type="SUPFAM" id="SSF140869">
    <property type="entry name" value="GUN4-like"/>
    <property type="match status" value="1"/>
</dbReference>
<keyword evidence="2" id="KW-0723">Serine/threonine-protein kinase</keyword>
<dbReference type="PANTHER" id="PTHR34800:SF1">
    <property type="entry name" value="TETRAPYRROLE-BINDING PROTEIN, CHLOROPLASTIC"/>
    <property type="match status" value="1"/>
</dbReference>
<evidence type="ECO:0000313" key="2">
    <source>
        <dbReference type="EMBL" id="AUB35462.1"/>
    </source>
</evidence>
<dbReference type="EMBL" id="CP024785">
    <property type="protein sequence ID" value="AUB35462.1"/>
    <property type="molecule type" value="Genomic_DNA"/>
</dbReference>